<feature type="compositionally biased region" description="Basic and acidic residues" evidence="1">
    <location>
        <begin position="309"/>
        <end position="327"/>
    </location>
</feature>
<dbReference type="GO" id="GO:0070941">
    <property type="term" value="P:eisosome assembly"/>
    <property type="evidence" value="ECO:0007669"/>
    <property type="project" value="TreeGrafter"/>
</dbReference>
<gene>
    <name evidence="2" type="ORF">FA10DRAFT_266646</name>
</gene>
<feature type="region of interest" description="Disordered" evidence="1">
    <location>
        <begin position="172"/>
        <end position="194"/>
    </location>
</feature>
<proteinExistence type="predicted"/>
<feature type="region of interest" description="Disordered" evidence="1">
    <location>
        <begin position="274"/>
        <end position="513"/>
    </location>
</feature>
<dbReference type="InterPro" id="IPR028245">
    <property type="entry name" value="PIL1/LSP1"/>
</dbReference>
<dbReference type="RefSeq" id="XP_025377348.1">
    <property type="nucleotide sequence ID" value="XM_025521583.1"/>
</dbReference>
<feature type="compositionally biased region" description="Basic and acidic residues" evidence="1">
    <location>
        <begin position="177"/>
        <end position="194"/>
    </location>
</feature>
<dbReference type="STRING" id="215250.A0A316YKR5"/>
<name>A0A316YKR5_9BASI</name>
<evidence type="ECO:0000313" key="2">
    <source>
        <dbReference type="EMBL" id="PWN90150.1"/>
    </source>
</evidence>
<dbReference type="InterPro" id="IPR027267">
    <property type="entry name" value="AH/BAR_dom_sf"/>
</dbReference>
<dbReference type="Pfam" id="PF13805">
    <property type="entry name" value="Pil1"/>
    <property type="match status" value="1"/>
</dbReference>
<protein>
    <recommendedName>
        <fullName evidence="4">Eisosome component PIL1-domain-containing protein</fullName>
    </recommendedName>
</protein>
<feature type="compositionally biased region" description="Polar residues" evidence="1">
    <location>
        <begin position="385"/>
        <end position="397"/>
    </location>
</feature>
<dbReference type="Proteomes" id="UP000245768">
    <property type="component" value="Unassembled WGS sequence"/>
</dbReference>
<sequence length="513" mass="55617">MASFFQKAKDRAQEAAAQFQQQHQSGGFTYTGGIPHYFRNEVVATYDPRYKHNRSFHKLSGKLHSVSIDHEALARETKQAAAATYEWGQDHKPENREDSVGDDVLTDVTDRLAYVLSMVGDLHHEHGKRLEASRADFKAIQKLETELAEGRQTRIRIHRELMTLIPERTKGNSAKVKPLEEQLDKSEKDDAAKEEELGKLKRQCLQSSYTAHFDSLIELGDKLALVAKYGKLLTSQIPVVEPPFPSKRVHKGEESWPGAPQIAAIRAAVEPAVKAHQSDKTLPPLPSVAAKHQGDDAASSDTLSYAESHAAELAESTKEDEQADKMATEATLASSAGPAPARRTSGDRRPSDSLSPLPEGGSLPPNLNMNPVLSPSSPPVLPPRTSGSQLSSHQENPFSEEEEADEGPTFAETGQPILSSDDPGPKTGTLSPRRKPVAPTTSSLAEAGVPPPPTSSAASSKEAEAMAERLANERAEVAAGAVQARLRRNGTVVRRGDSDWDQAQAEDLPPYAE</sequence>
<dbReference type="OrthoDB" id="5599269at2759"/>
<reference evidence="2 3" key="1">
    <citation type="journal article" date="2018" name="Mol. Biol. Evol.">
        <title>Broad Genomic Sampling Reveals a Smut Pathogenic Ancestry of the Fungal Clade Ustilaginomycotina.</title>
        <authorList>
            <person name="Kijpornyongpan T."/>
            <person name="Mondo S.J."/>
            <person name="Barry K."/>
            <person name="Sandor L."/>
            <person name="Lee J."/>
            <person name="Lipzen A."/>
            <person name="Pangilinan J."/>
            <person name="LaButti K."/>
            <person name="Hainaut M."/>
            <person name="Henrissat B."/>
            <person name="Grigoriev I.V."/>
            <person name="Spatafora J.W."/>
            <person name="Aime M.C."/>
        </authorList>
    </citation>
    <scope>NUCLEOTIDE SEQUENCE [LARGE SCALE GENOMIC DNA]</scope>
    <source>
        <strain evidence="2 3">MCA 4198</strain>
    </source>
</reference>
<dbReference type="PANTHER" id="PTHR31962:SF1">
    <property type="entry name" value="SPHINGOLIPID LONG CHAIN BASE-RESPONSIVE PROTEIN PIL1"/>
    <property type="match status" value="1"/>
</dbReference>
<dbReference type="EMBL" id="KZ819636">
    <property type="protein sequence ID" value="PWN90150.1"/>
    <property type="molecule type" value="Genomic_DNA"/>
</dbReference>
<keyword evidence="3" id="KW-1185">Reference proteome</keyword>
<dbReference type="Gene3D" id="1.20.1270.60">
    <property type="entry name" value="Arfaptin homology (AH) domain/BAR domain"/>
    <property type="match status" value="1"/>
</dbReference>
<dbReference type="InParanoid" id="A0A316YKR5"/>
<evidence type="ECO:0000313" key="3">
    <source>
        <dbReference type="Proteomes" id="UP000245768"/>
    </source>
</evidence>
<dbReference type="AlphaFoldDB" id="A0A316YKR5"/>
<feature type="compositionally biased region" description="Low complexity" evidence="1">
    <location>
        <begin position="352"/>
        <end position="375"/>
    </location>
</feature>
<dbReference type="FunCoup" id="A0A316YKR5">
    <property type="interactions" value="18"/>
</dbReference>
<evidence type="ECO:0008006" key="4">
    <source>
        <dbReference type="Google" id="ProtNLM"/>
    </source>
</evidence>
<dbReference type="GO" id="GO:0008289">
    <property type="term" value="F:lipid binding"/>
    <property type="evidence" value="ECO:0007669"/>
    <property type="project" value="TreeGrafter"/>
</dbReference>
<dbReference type="GeneID" id="37043499"/>
<dbReference type="GO" id="GO:0005886">
    <property type="term" value="C:plasma membrane"/>
    <property type="evidence" value="ECO:0007669"/>
    <property type="project" value="TreeGrafter"/>
</dbReference>
<feature type="compositionally biased region" description="Basic and acidic residues" evidence="1">
    <location>
        <begin position="461"/>
        <end position="476"/>
    </location>
</feature>
<dbReference type="GO" id="GO:0006897">
    <property type="term" value="P:endocytosis"/>
    <property type="evidence" value="ECO:0007669"/>
    <property type="project" value="TreeGrafter"/>
</dbReference>
<accession>A0A316YKR5</accession>
<organism evidence="2 3">
    <name type="scientific">Acaromyces ingoldii</name>
    <dbReference type="NCBI Taxonomy" id="215250"/>
    <lineage>
        <taxon>Eukaryota</taxon>
        <taxon>Fungi</taxon>
        <taxon>Dikarya</taxon>
        <taxon>Basidiomycota</taxon>
        <taxon>Ustilaginomycotina</taxon>
        <taxon>Exobasidiomycetes</taxon>
        <taxon>Exobasidiales</taxon>
        <taxon>Cryptobasidiaceae</taxon>
        <taxon>Acaromyces</taxon>
    </lineage>
</organism>
<dbReference type="GO" id="GO:0036286">
    <property type="term" value="C:eisosome filament"/>
    <property type="evidence" value="ECO:0007669"/>
    <property type="project" value="TreeGrafter"/>
</dbReference>
<dbReference type="PANTHER" id="PTHR31962">
    <property type="entry name" value="SPHINGOLIPID LONG CHAIN BASE-RESPONSIVE PROTEIN PIL1"/>
    <property type="match status" value="1"/>
</dbReference>
<evidence type="ECO:0000256" key="1">
    <source>
        <dbReference type="SAM" id="MobiDB-lite"/>
    </source>
</evidence>